<keyword evidence="2" id="KW-0808">Transferase</keyword>
<protein>
    <recommendedName>
        <fullName evidence="5">Nodulation protein L</fullName>
    </recommendedName>
</protein>
<evidence type="ECO:0000313" key="7">
    <source>
        <dbReference type="EMBL" id="BFO73830.1"/>
    </source>
</evidence>
<comment type="similarity">
    <text evidence="1">Belongs to the transferase hexapeptide repeat family.</text>
</comment>
<keyword evidence="3" id="KW-0012">Acyltransferase</keyword>
<sequence>MLFRHELHVTNTKNMTEFEKMRSERLYDFSDAEILASLAHAKEVCARLQMLTIDSREYRELIQELIPGIPDDSAVCPPFHCDHGNGIRMGHHVFINYNCVVLDGATVTFEDYVKVGPACQFYTPQHPMDYVARRKPQETSYPIVIGEDSWLGGGVVVLPGVKIGKRCIIGAGSVVVHDIPDDSLAVGNPCEVKRSLLE</sequence>
<dbReference type="Pfam" id="PF00132">
    <property type="entry name" value="Hexapep"/>
    <property type="match status" value="1"/>
</dbReference>
<dbReference type="SMART" id="SM01266">
    <property type="entry name" value="Mac"/>
    <property type="match status" value="1"/>
</dbReference>
<dbReference type="InterPro" id="IPR024688">
    <property type="entry name" value="Mac_dom"/>
</dbReference>
<dbReference type="AlphaFoldDB" id="A0AB33J658"/>
<dbReference type="EMBL" id="AP035786">
    <property type="protein sequence ID" value="BFO73830.1"/>
    <property type="molecule type" value="Genomic_DNA"/>
</dbReference>
<evidence type="ECO:0000256" key="4">
    <source>
        <dbReference type="ARBA" id="ARBA00055587"/>
    </source>
</evidence>
<name>A0AB33J658_9BACT</name>
<dbReference type="FunFam" id="2.160.10.10:FF:000025">
    <property type="entry name" value="Hexapeptide-repeat containing-acetyltransferase"/>
    <property type="match status" value="1"/>
</dbReference>
<dbReference type="InterPro" id="IPR001451">
    <property type="entry name" value="Hexapep"/>
</dbReference>
<dbReference type="PANTHER" id="PTHR23416:SF23">
    <property type="entry name" value="ACETYLTRANSFERASE C18B11.09C-RELATED"/>
    <property type="match status" value="1"/>
</dbReference>
<evidence type="ECO:0000256" key="1">
    <source>
        <dbReference type="ARBA" id="ARBA00007274"/>
    </source>
</evidence>
<feature type="domain" description="Maltose/galactoside acetyltransferase" evidence="6">
    <location>
        <begin position="18"/>
        <end position="71"/>
    </location>
</feature>
<proteinExistence type="inferred from homology"/>
<evidence type="ECO:0000259" key="6">
    <source>
        <dbReference type="SMART" id="SM01266"/>
    </source>
</evidence>
<dbReference type="PANTHER" id="PTHR23416">
    <property type="entry name" value="SIALIC ACID SYNTHASE-RELATED"/>
    <property type="match status" value="1"/>
</dbReference>
<dbReference type="InterPro" id="IPR011004">
    <property type="entry name" value="Trimer_LpxA-like_sf"/>
</dbReference>
<evidence type="ECO:0000256" key="2">
    <source>
        <dbReference type="ARBA" id="ARBA00022679"/>
    </source>
</evidence>
<dbReference type="GO" id="GO:0016407">
    <property type="term" value="F:acetyltransferase activity"/>
    <property type="evidence" value="ECO:0007669"/>
    <property type="project" value="InterPro"/>
</dbReference>
<evidence type="ECO:0000256" key="5">
    <source>
        <dbReference type="ARBA" id="ARBA00067695"/>
    </source>
</evidence>
<dbReference type="Gene3D" id="2.160.10.10">
    <property type="entry name" value="Hexapeptide repeat proteins"/>
    <property type="match status" value="1"/>
</dbReference>
<dbReference type="GO" id="GO:0008374">
    <property type="term" value="F:O-acyltransferase activity"/>
    <property type="evidence" value="ECO:0007669"/>
    <property type="project" value="TreeGrafter"/>
</dbReference>
<comment type="function">
    <text evidence="4">Acetyltransferase implicated in the O-acetylation of Nod factors.</text>
</comment>
<dbReference type="InterPro" id="IPR051159">
    <property type="entry name" value="Hexapeptide_acetyltransf"/>
</dbReference>
<accession>A0AB33J658</accession>
<reference evidence="7" key="1">
    <citation type="submission" date="2024-07" db="EMBL/GenBank/DDBJ databases">
        <title>Complete genome sequence of Prevotella sp. YM-2024 GTC17254.</title>
        <authorList>
            <person name="Hayashi M."/>
            <person name="Muto Y."/>
            <person name="Tanaka K."/>
            <person name="Niwa H."/>
        </authorList>
    </citation>
    <scope>NUCLEOTIDE SEQUENCE</scope>
    <source>
        <strain evidence="7">GTC17254</strain>
    </source>
</reference>
<dbReference type="SUPFAM" id="SSF51161">
    <property type="entry name" value="Trimeric LpxA-like enzymes"/>
    <property type="match status" value="1"/>
</dbReference>
<dbReference type="CDD" id="cd03357">
    <property type="entry name" value="LbH_MAT_GAT"/>
    <property type="match status" value="1"/>
</dbReference>
<evidence type="ECO:0000256" key="3">
    <source>
        <dbReference type="ARBA" id="ARBA00023315"/>
    </source>
</evidence>
<gene>
    <name evidence="7" type="ORF">GTC17254_14270</name>
</gene>
<dbReference type="GO" id="GO:0005829">
    <property type="term" value="C:cytosol"/>
    <property type="evidence" value="ECO:0007669"/>
    <property type="project" value="TreeGrafter"/>
</dbReference>
<organism evidence="7">
    <name type="scientific">Prevotella sp. GTC17254</name>
    <dbReference type="NCBI Taxonomy" id="3236794"/>
    <lineage>
        <taxon>Bacteria</taxon>
        <taxon>Pseudomonadati</taxon>
        <taxon>Bacteroidota</taxon>
        <taxon>Bacteroidia</taxon>
        <taxon>Bacteroidales</taxon>
        <taxon>Prevotellaceae</taxon>
        <taxon>Prevotella</taxon>
    </lineage>
</organism>